<evidence type="ECO:0000313" key="1">
    <source>
        <dbReference type="EMBL" id="EHH27623.1"/>
    </source>
</evidence>
<feature type="non-terminal residue" evidence="1">
    <location>
        <position position="38"/>
    </location>
</feature>
<reference evidence="1" key="1">
    <citation type="journal article" date="2011" name="Nat. Biotechnol.">
        <title>Genome sequencing and comparison of two nonhuman primate animal models, the cynomolgus and Chinese rhesus macaques.</title>
        <authorList>
            <person name="Yan G."/>
            <person name="Zhang G."/>
            <person name="Fang X."/>
            <person name="Zhang Y."/>
            <person name="Li C."/>
            <person name="Ling F."/>
            <person name="Cooper D.N."/>
            <person name="Li Q."/>
            <person name="Li Y."/>
            <person name="van Gool A.J."/>
            <person name="Du H."/>
            <person name="Chen J."/>
            <person name="Chen R."/>
            <person name="Zhang P."/>
            <person name="Huang Z."/>
            <person name="Thompson J.R."/>
            <person name="Meng Y."/>
            <person name="Bai Y."/>
            <person name="Wang J."/>
            <person name="Zhuo M."/>
            <person name="Wang T."/>
            <person name="Huang Y."/>
            <person name="Wei L."/>
            <person name="Li J."/>
            <person name="Wang Z."/>
            <person name="Hu H."/>
            <person name="Yang P."/>
            <person name="Le L."/>
            <person name="Stenson P.D."/>
            <person name="Li B."/>
            <person name="Liu X."/>
            <person name="Ball E.V."/>
            <person name="An N."/>
            <person name="Huang Q."/>
            <person name="Zhang Y."/>
            <person name="Fan W."/>
            <person name="Zhang X."/>
            <person name="Li Y."/>
            <person name="Wang W."/>
            <person name="Katze M.G."/>
            <person name="Su B."/>
            <person name="Nielsen R."/>
            <person name="Yang H."/>
            <person name="Wang J."/>
            <person name="Wang X."/>
            <person name="Wang J."/>
        </authorList>
    </citation>
    <scope>NUCLEOTIDE SEQUENCE [LARGE SCALE GENOMIC DNA]</scope>
    <source>
        <strain evidence="1">CR-5</strain>
    </source>
</reference>
<protein>
    <submittedName>
        <fullName evidence="1">Uncharacterized protein</fullName>
    </submittedName>
</protein>
<dbReference type="PANTHER" id="PTHR12138">
    <property type="entry name" value="PRIMATE-EXPANDED PROTEIN FAMILY"/>
    <property type="match status" value="1"/>
</dbReference>
<dbReference type="PANTHER" id="PTHR12138:SF162">
    <property type="entry name" value="CHROMOSOME UNDETERMINED SCAFFOLD_275, WHOLE GENOME SHOTGUN SEQUENCE"/>
    <property type="match status" value="1"/>
</dbReference>
<accession>G7MW11</accession>
<dbReference type="AlphaFoldDB" id="G7MW11"/>
<name>G7MW11_MACMU</name>
<dbReference type="Proteomes" id="UP000013456">
    <property type="component" value="Chromosome 7"/>
</dbReference>
<feature type="non-terminal residue" evidence="1">
    <location>
        <position position="1"/>
    </location>
</feature>
<proteinExistence type="predicted"/>
<sequence length="38" mass="4382">VHHHAWLIFVFLVETRFHNVGQTSRKLLTSNDPPLLAS</sequence>
<dbReference type="EMBL" id="CM001259">
    <property type="protein sequence ID" value="EHH27623.1"/>
    <property type="molecule type" value="Genomic_DNA"/>
</dbReference>
<gene>
    <name evidence="1" type="ORF">EGK_17865</name>
</gene>
<organism evidence="1">
    <name type="scientific">Macaca mulatta</name>
    <name type="common">Rhesus macaque</name>
    <dbReference type="NCBI Taxonomy" id="9544"/>
    <lineage>
        <taxon>Eukaryota</taxon>
        <taxon>Metazoa</taxon>
        <taxon>Chordata</taxon>
        <taxon>Craniata</taxon>
        <taxon>Vertebrata</taxon>
        <taxon>Euteleostomi</taxon>
        <taxon>Mammalia</taxon>
        <taxon>Eutheria</taxon>
        <taxon>Euarchontoglires</taxon>
        <taxon>Primates</taxon>
        <taxon>Haplorrhini</taxon>
        <taxon>Catarrhini</taxon>
        <taxon>Cercopithecidae</taxon>
        <taxon>Cercopithecinae</taxon>
        <taxon>Macaca</taxon>
    </lineage>
</organism>
<dbReference type="PRINTS" id="PR02045">
    <property type="entry name" value="F138DOMAIN"/>
</dbReference>